<feature type="domain" description="EGF-like" evidence="15">
    <location>
        <begin position="533"/>
        <end position="571"/>
    </location>
</feature>
<feature type="region of interest" description="Disordered" evidence="13">
    <location>
        <begin position="1159"/>
        <end position="1227"/>
    </location>
</feature>
<gene>
    <name evidence="18" type="primary">LOC106177180</name>
</gene>
<name>A0A1S3JY78_LINAN</name>
<feature type="region of interest" description="Disordered" evidence="13">
    <location>
        <begin position="1083"/>
        <end position="1135"/>
    </location>
</feature>
<keyword evidence="6" id="KW-0677">Repeat</keyword>
<protein>
    <submittedName>
        <fullName evidence="18">Mucin-like protein</fullName>
    </submittedName>
</protein>
<dbReference type="PROSITE" id="PS00022">
    <property type="entry name" value="EGF_1"/>
    <property type="match status" value="1"/>
</dbReference>
<dbReference type="RefSeq" id="XP_013415338.1">
    <property type="nucleotide sequence ID" value="XM_013559884.1"/>
</dbReference>
<dbReference type="InterPro" id="IPR049883">
    <property type="entry name" value="NOTCH1_EGF-like"/>
</dbReference>
<accession>A0A1S3JY78</accession>
<dbReference type="OrthoDB" id="5966313at2759"/>
<comment type="subcellular location">
    <subcellularLocation>
        <location evidence="1">Membrane</location>
        <topology evidence="1">Single-pass type I membrane protein</topology>
    </subcellularLocation>
</comment>
<keyword evidence="5" id="KW-0732">Signal</keyword>
<dbReference type="Gene3D" id="2.10.25.10">
    <property type="entry name" value="Laminin"/>
    <property type="match status" value="6"/>
</dbReference>
<keyword evidence="9 12" id="KW-1015">Disulfide bond</keyword>
<feature type="transmembrane region" description="Helical" evidence="14">
    <location>
        <begin position="756"/>
        <end position="780"/>
    </location>
</feature>
<dbReference type="SUPFAM" id="SSF57196">
    <property type="entry name" value="EGF/Laminin"/>
    <property type="match status" value="2"/>
</dbReference>
<dbReference type="Pfam" id="PF00094">
    <property type="entry name" value="VWD"/>
    <property type="match status" value="1"/>
</dbReference>
<keyword evidence="4 14" id="KW-0812">Transmembrane</keyword>
<dbReference type="Pfam" id="PF23263">
    <property type="entry name" value="C8-3_MUC4"/>
    <property type="match status" value="1"/>
</dbReference>
<evidence type="ECO:0000256" key="13">
    <source>
        <dbReference type="SAM" id="MobiDB-lite"/>
    </source>
</evidence>
<dbReference type="PROSITE" id="PS00010">
    <property type="entry name" value="ASX_HYDROXYL"/>
    <property type="match status" value="2"/>
</dbReference>
<dbReference type="PROSITE" id="PS01186">
    <property type="entry name" value="EGF_2"/>
    <property type="match status" value="2"/>
</dbReference>
<dbReference type="PANTHER" id="PTHR24039">
    <property type="entry name" value="FIBRILLIN-RELATED"/>
    <property type="match status" value="1"/>
</dbReference>
<dbReference type="GO" id="GO:0016020">
    <property type="term" value="C:membrane"/>
    <property type="evidence" value="ECO:0007669"/>
    <property type="project" value="UniProtKB-SubCell"/>
</dbReference>
<dbReference type="FunFam" id="2.10.25.10:FF:000005">
    <property type="entry name" value="Fibrillin 2"/>
    <property type="match status" value="1"/>
</dbReference>
<dbReference type="GeneID" id="106177180"/>
<comment type="caution">
    <text evidence="12">Lacks conserved residue(s) required for the propagation of feature annotation.</text>
</comment>
<evidence type="ECO:0000256" key="11">
    <source>
        <dbReference type="ARBA" id="ARBA00023180"/>
    </source>
</evidence>
<evidence type="ECO:0000256" key="2">
    <source>
        <dbReference type="ARBA" id="ARBA00022536"/>
    </source>
</evidence>
<dbReference type="InterPro" id="IPR056619">
    <property type="entry name" value="C8-3_MUC4"/>
</dbReference>
<dbReference type="PROSITE" id="PS01187">
    <property type="entry name" value="EGF_CA"/>
    <property type="match status" value="2"/>
</dbReference>
<keyword evidence="7 14" id="KW-1133">Transmembrane helix</keyword>
<keyword evidence="3" id="KW-0254">Endocytosis</keyword>
<dbReference type="InterPro" id="IPR000742">
    <property type="entry name" value="EGF"/>
</dbReference>
<dbReference type="CDD" id="cd00054">
    <property type="entry name" value="EGF_CA"/>
    <property type="match status" value="4"/>
</dbReference>
<dbReference type="InterPro" id="IPR000152">
    <property type="entry name" value="EGF-type_Asp/Asn_hydroxyl_site"/>
</dbReference>
<dbReference type="SMART" id="SM00179">
    <property type="entry name" value="EGF_CA"/>
    <property type="match status" value="5"/>
</dbReference>
<dbReference type="PANTHER" id="PTHR24039:SF58">
    <property type="entry name" value="EGF-LIKE DOMAIN-CONTAINING PROTEIN"/>
    <property type="match status" value="1"/>
</dbReference>
<evidence type="ECO:0000313" key="18">
    <source>
        <dbReference type="RefSeq" id="XP_013415338.1"/>
    </source>
</evidence>
<evidence type="ECO:0000259" key="16">
    <source>
        <dbReference type="PROSITE" id="PS51233"/>
    </source>
</evidence>
<evidence type="ECO:0000256" key="12">
    <source>
        <dbReference type="PROSITE-ProRule" id="PRU00076"/>
    </source>
</evidence>
<dbReference type="GO" id="GO:0006897">
    <property type="term" value="P:endocytosis"/>
    <property type="evidence" value="ECO:0007669"/>
    <property type="project" value="UniProtKB-KW"/>
</dbReference>
<dbReference type="Pfam" id="PF07645">
    <property type="entry name" value="EGF_CA"/>
    <property type="match status" value="4"/>
</dbReference>
<feature type="compositionally biased region" description="Basic and acidic residues" evidence="13">
    <location>
        <begin position="1106"/>
        <end position="1135"/>
    </location>
</feature>
<evidence type="ECO:0000256" key="7">
    <source>
        <dbReference type="ARBA" id="ARBA00022989"/>
    </source>
</evidence>
<evidence type="ECO:0000256" key="8">
    <source>
        <dbReference type="ARBA" id="ARBA00023136"/>
    </source>
</evidence>
<evidence type="ECO:0000256" key="10">
    <source>
        <dbReference type="ARBA" id="ARBA00023170"/>
    </source>
</evidence>
<feature type="region of interest" description="Disordered" evidence="13">
    <location>
        <begin position="947"/>
        <end position="1034"/>
    </location>
</feature>
<dbReference type="SMART" id="SM00181">
    <property type="entry name" value="EGF"/>
    <property type="match status" value="7"/>
</dbReference>
<dbReference type="InterPro" id="IPR001881">
    <property type="entry name" value="EGF-like_Ca-bd_dom"/>
</dbReference>
<keyword evidence="8 14" id="KW-0472">Membrane</keyword>
<dbReference type="InterPro" id="IPR009030">
    <property type="entry name" value="Growth_fac_rcpt_cys_sf"/>
</dbReference>
<proteinExistence type="predicted"/>
<feature type="compositionally biased region" description="Low complexity" evidence="13">
    <location>
        <begin position="997"/>
        <end position="1006"/>
    </location>
</feature>
<reference evidence="18" key="1">
    <citation type="submission" date="2025-08" db="UniProtKB">
        <authorList>
            <consortium name="RefSeq"/>
        </authorList>
    </citation>
    <scope>IDENTIFICATION</scope>
    <source>
        <tissue evidence="18">Gonads</tissue>
    </source>
</reference>
<evidence type="ECO:0000313" key="17">
    <source>
        <dbReference type="Proteomes" id="UP000085678"/>
    </source>
</evidence>
<dbReference type="FunFam" id="2.10.25.10:FF:000009">
    <property type="entry name" value="Low-density lipoprotein receptor isoform 1"/>
    <property type="match status" value="1"/>
</dbReference>
<dbReference type="InterPro" id="IPR001846">
    <property type="entry name" value="VWF_type-D"/>
</dbReference>
<dbReference type="PROSITE" id="PS51233">
    <property type="entry name" value="VWFD"/>
    <property type="match status" value="1"/>
</dbReference>
<evidence type="ECO:0000256" key="6">
    <source>
        <dbReference type="ARBA" id="ARBA00022737"/>
    </source>
</evidence>
<dbReference type="SUPFAM" id="SSF57184">
    <property type="entry name" value="Growth factor receptor domain"/>
    <property type="match status" value="1"/>
</dbReference>
<feature type="disulfide bond" evidence="12">
    <location>
        <begin position="374"/>
        <end position="384"/>
    </location>
</feature>
<dbReference type="PROSITE" id="PS50026">
    <property type="entry name" value="EGF_3"/>
    <property type="match status" value="2"/>
</dbReference>
<evidence type="ECO:0000256" key="14">
    <source>
        <dbReference type="SAM" id="Phobius"/>
    </source>
</evidence>
<keyword evidence="10" id="KW-0675">Receptor</keyword>
<keyword evidence="17" id="KW-1185">Reference proteome</keyword>
<dbReference type="KEGG" id="lak:106177180"/>
<evidence type="ECO:0000256" key="3">
    <source>
        <dbReference type="ARBA" id="ARBA00022583"/>
    </source>
</evidence>
<dbReference type="InParanoid" id="A0A1S3JY78"/>
<keyword evidence="2 12" id="KW-0245">EGF-like domain</keyword>
<dbReference type="Proteomes" id="UP000085678">
    <property type="component" value="Unplaced"/>
</dbReference>
<evidence type="ECO:0000256" key="5">
    <source>
        <dbReference type="ARBA" id="ARBA00022729"/>
    </source>
</evidence>
<evidence type="ECO:0000256" key="4">
    <source>
        <dbReference type="ARBA" id="ARBA00022692"/>
    </source>
</evidence>
<sequence>MIDIENFTNDTSTHSSLSDTVLLSRPENNSFQVTHENGITVSAKALKGALSITLEVPETFENRTKGLMGVFNNDKSDDLTPSNGAPIPETSSEADIYHQFGMTWMVTNETTIFCYQPGESYEIYNFPNFTPMFTDNITFANATLQAAAEALCGSDLSCLFDTAQTGDLSFGAVTLSEKIASDKAILDLENFPPKITGPRSHHVYRGVFTTIATNVSDANGDAITCLLETNGSTSGNLSQVSGDECHVGILINSFSEELNLMLIAKDTNDARSTYQPVIEYCPCENGGTCAALTATELEETSSYFIVLECTCPDSYTGTYCESEMDACAENTEPCYPGVRCQNDPPPRNITGYTCGPCPEGYLGDGITCDDLDECVNGSECDHICINIPGSYACSCDTGYQLVDEGRCDDVNECVPASDCSQTCINTEGSYTCGCDAAFSLQADGKTCAPTTVCTSNIGCDLVNGWCYVDSAGTNRCSCKKGYTLTGGTQCNDENECSTGANKCNQNCVNTEGSYNCYCNGGYTMSADGFTCKDIDECNQLAWVCNSTQLCINSPGGYSCTCPTGTVDIGGECRQLADDVMPVAAETRTPSTAERENAVKMSAEMDISHYTVAVDTAVTTTIASAATTYCAGGNCTLIPGITTTRRKRSTFTPTFSYNFVLRVPGYPAQSSDDPTSIDLAYYVLTKNGDILPAADLVAAMQDAQTDLQIALGNVDITQLGFLVASVTSNATNATTLPVNATTPAEGLISYSAEATSWIWSVIGGSVLLFIIIVIIVTAVCVRTHNAQKYMTVGTSSEPQTDNGIKATYRKAPPSSPMVMDATVPAAQKIRRLSHSNTMFENDIKEEVPPPSRTLSNTTDLASQKLRRLSHPDTMFENAIKGKVLPPITSLSNTTDLAVQKVRRLSHHNTMFENAIKREVLPPIPSLSNTTDLAAQKVRRLSHHNTVFDNDIEGEELPPSRALSSTSDPAGHKGRRMSHPTVITIESDRKGGKAPPSPTLSSTSVPATQKSDVNTEVLPPSPTLSSANVPATHKARRLSHPSTIFENDVNWRESTPSPMVCHATAPSNQKDRWPSHPIIQLIYSDVDSKSDSKDEIHLSDDNNSDGGRGQREIGRDCDDRQHRGAGPRGHDDYHHGGHDALYYDDHSGHGDRSDVDYDDFRDNNRWRSSSRGSHDFTPPPVAKKRSKYGRPTQENTGAVGRQGAPHDNAREPPFQPPFQPRKAWGNETK</sequence>
<feature type="domain" description="EGF-like" evidence="15">
    <location>
        <begin position="370"/>
        <end position="408"/>
    </location>
</feature>
<evidence type="ECO:0000256" key="1">
    <source>
        <dbReference type="ARBA" id="ARBA00004479"/>
    </source>
</evidence>
<dbReference type="InterPro" id="IPR018097">
    <property type="entry name" value="EGF_Ca-bd_CS"/>
</dbReference>
<dbReference type="AlphaFoldDB" id="A0A1S3JY78"/>
<organism evidence="17 18">
    <name type="scientific">Lingula anatina</name>
    <name type="common">Brachiopod</name>
    <name type="synonym">Lingula unguis</name>
    <dbReference type="NCBI Taxonomy" id="7574"/>
    <lineage>
        <taxon>Eukaryota</taxon>
        <taxon>Metazoa</taxon>
        <taxon>Spiralia</taxon>
        <taxon>Lophotrochozoa</taxon>
        <taxon>Brachiopoda</taxon>
        <taxon>Linguliformea</taxon>
        <taxon>Lingulata</taxon>
        <taxon>Lingulida</taxon>
        <taxon>Linguloidea</taxon>
        <taxon>Lingulidae</taxon>
        <taxon>Lingula</taxon>
    </lineage>
</organism>
<keyword evidence="11" id="KW-0325">Glycoprotein</keyword>
<evidence type="ECO:0000259" key="15">
    <source>
        <dbReference type="PROSITE" id="PS50026"/>
    </source>
</evidence>
<feature type="compositionally biased region" description="Basic and acidic residues" evidence="13">
    <location>
        <begin position="1084"/>
        <end position="1098"/>
    </location>
</feature>
<evidence type="ECO:0000256" key="9">
    <source>
        <dbReference type="ARBA" id="ARBA00023157"/>
    </source>
</evidence>
<feature type="domain" description="VWFD" evidence="16">
    <location>
        <begin position="1"/>
        <end position="115"/>
    </location>
</feature>
<dbReference type="GO" id="GO:0005509">
    <property type="term" value="F:calcium ion binding"/>
    <property type="evidence" value="ECO:0007669"/>
    <property type="project" value="InterPro"/>
</dbReference>